<evidence type="ECO:0000256" key="1">
    <source>
        <dbReference type="SAM" id="Coils"/>
    </source>
</evidence>
<feature type="region of interest" description="Disordered" evidence="2">
    <location>
        <begin position="537"/>
        <end position="615"/>
    </location>
</feature>
<feature type="compositionally biased region" description="Polar residues" evidence="2">
    <location>
        <begin position="584"/>
        <end position="615"/>
    </location>
</feature>
<feature type="compositionally biased region" description="Polar residues" evidence="2">
    <location>
        <begin position="541"/>
        <end position="559"/>
    </location>
</feature>
<reference evidence="3 4" key="1">
    <citation type="journal article" date="2020" name="Genome Biol. Evol.">
        <title>Comparative genomics of Sclerotiniaceae.</title>
        <authorList>
            <person name="Valero Jimenez C.A."/>
            <person name="Steentjes M."/>
            <person name="Scholten O.E."/>
            <person name="Van Kan J.A.L."/>
        </authorList>
    </citation>
    <scope>NUCLEOTIDE SEQUENCE [LARGE SCALE GENOMIC DNA]</scope>
    <source>
        <strain evidence="3 4">MUCL 94</strain>
    </source>
</reference>
<name>A0A9P5IRT4_9HELO</name>
<sequence length="615" mass="68517">MVQLIVTGPMPERIERARALQRKLLELILAARTGLLELIPTPRESSISFKWRFTSPEYDGFPSESDEINEFHPLPQKMTIKWSLEDIYKCNKAIDGGFISITASSQSHRWTRQDIQEHMKCRLHDFIDTGALTVVPIREYEASQNKISAKACKPKAQVSISEMPLSAIIPFHENEVEILASEEAQCNKAPASVISGRFDEGHGTSDLKLLCLTFAIQLKEQIQRVNTLEKENDILKVQVLQLEHDQAMLQQEISNTREKDEKDVSAARLEGEKIAEENILRLWNSAKERRRGISSGITSDARNDLSTPSLVKANFNIGERKDSKYALIRSPPICADESRSHLSKAGALNSPPATNPTDSADNAMNSCDDLLPTIATFDSQESCEGTATTNASDLWTYKSQSQYSFAIAYSKPPKSPRATQGTTYPTLLRLSQDTDEYHYIGHFVVSSVVTTTDFNQVLKNLPDLSPDDTQTKQKLLKERDWALGSLSESVNDLPVDIYTLQYVFFGKEQYKILVDAKNKDDALKAADHTIDLLIEADNQTDESSTPSTTMDKASQTSLLSEPHNHDITPLPLKIPTAPKAMRSGHSTIEAQTLSGSVQHDSVRSSLSQVQNLPTE</sequence>
<proteinExistence type="predicted"/>
<dbReference type="AlphaFoldDB" id="A0A9P5IRT4"/>
<dbReference type="RefSeq" id="XP_038733208.1">
    <property type="nucleotide sequence ID" value="XM_038875871.1"/>
</dbReference>
<evidence type="ECO:0000256" key="2">
    <source>
        <dbReference type="SAM" id="MobiDB-lite"/>
    </source>
</evidence>
<keyword evidence="1" id="KW-0175">Coiled coil</keyword>
<gene>
    <name evidence="3" type="ORF">EAE97_005359</name>
</gene>
<accession>A0A9P5IRT4</accession>
<feature type="coiled-coil region" evidence="1">
    <location>
        <begin position="218"/>
        <end position="259"/>
    </location>
</feature>
<organism evidence="3 4">
    <name type="scientific">Botrytis byssoidea</name>
    <dbReference type="NCBI Taxonomy" id="139641"/>
    <lineage>
        <taxon>Eukaryota</taxon>
        <taxon>Fungi</taxon>
        <taxon>Dikarya</taxon>
        <taxon>Ascomycota</taxon>
        <taxon>Pezizomycotina</taxon>
        <taxon>Leotiomycetes</taxon>
        <taxon>Helotiales</taxon>
        <taxon>Sclerotiniaceae</taxon>
        <taxon>Botrytis</taxon>
    </lineage>
</organism>
<dbReference type="EMBL" id="RCSW01000009">
    <property type="protein sequence ID" value="KAF7944726.1"/>
    <property type="molecule type" value="Genomic_DNA"/>
</dbReference>
<dbReference type="GeneID" id="62148948"/>
<comment type="caution">
    <text evidence="3">The sequence shown here is derived from an EMBL/GenBank/DDBJ whole genome shotgun (WGS) entry which is preliminary data.</text>
</comment>
<evidence type="ECO:0000313" key="4">
    <source>
        <dbReference type="Proteomes" id="UP000710849"/>
    </source>
</evidence>
<feature type="compositionally biased region" description="Polar residues" evidence="2">
    <location>
        <begin position="351"/>
        <end position="365"/>
    </location>
</feature>
<feature type="region of interest" description="Disordered" evidence="2">
    <location>
        <begin position="339"/>
        <end position="365"/>
    </location>
</feature>
<keyword evidence="4" id="KW-1185">Reference proteome</keyword>
<evidence type="ECO:0000313" key="3">
    <source>
        <dbReference type="EMBL" id="KAF7944726.1"/>
    </source>
</evidence>
<dbReference type="Proteomes" id="UP000710849">
    <property type="component" value="Unassembled WGS sequence"/>
</dbReference>
<protein>
    <submittedName>
        <fullName evidence="3">Uncharacterized protein</fullName>
    </submittedName>
</protein>